<accession>A0A1B6FQ07</accession>
<keyword evidence="1" id="KW-1133">Transmembrane helix</keyword>
<organism evidence="2">
    <name type="scientific">Cuerna arida</name>
    <dbReference type="NCBI Taxonomy" id="1464854"/>
    <lineage>
        <taxon>Eukaryota</taxon>
        <taxon>Metazoa</taxon>
        <taxon>Ecdysozoa</taxon>
        <taxon>Arthropoda</taxon>
        <taxon>Hexapoda</taxon>
        <taxon>Insecta</taxon>
        <taxon>Pterygota</taxon>
        <taxon>Neoptera</taxon>
        <taxon>Paraneoptera</taxon>
        <taxon>Hemiptera</taxon>
        <taxon>Auchenorrhyncha</taxon>
        <taxon>Membracoidea</taxon>
        <taxon>Cicadellidae</taxon>
        <taxon>Cicadellinae</taxon>
        <taxon>Proconiini</taxon>
        <taxon>Cuerna</taxon>
    </lineage>
</organism>
<dbReference type="EMBL" id="GECZ01017509">
    <property type="protein sequence ID" value="JAS52260.1"/>
    <property type="molecule type" value="Transcribed_RNA"/>
</dbReference>
<name>A0A1B6FQ07_9HEMI</name>
<proteinExistence type="predicted"/>
<keyword evidence="1" id="KW-0812">Transmembrane</keyword>
<evidence type="ECO:0000313" key="2">
    <source>
        <dbReference type="EMBL" id="JAS52260.1"/>
    </source>
</evidence>
<protein>
    <submittedName>
        <fullName evidence="2">Uncharacterized protein</fullName>
    </submittedName>
</protein>
<gene>
    <name evidence="2" type="ORF">g.48326</name>
</gene>
<reference evidence="2" key="1">
    <citation type="submission" date="2015-11" db="EMBL/GenBank/DDBJ databases">
        <title>De novo transcriptome assembly of four potential Pierce s Disease insect vectors from Arizona vineyards.</title>
        <authorList>
            <person name="Tassone E.E."/>
        </authorList>
    </citation>
    <scope>NUCLEOTIDE SEQUENCE</scope>
</reference>
<sequence>YSFTCYWKSKSYLSLSQLSICVTQQDLSGRSVHCFPPIPSVTVIIIAIPVQWLSALLVRSVDYIFIRVIDHRECWIVFGDPSFEDGLFAGRVDVSHCIKVKV</sequence>
<feature type="non-terminal residue" evidence="2">
    <location>
        <position position="102"/>
    </location>
</feature>
<keyword evidence="1" id="KW-0472">Membrane</keyword>
<evidence type="ECO:0000256" key="1">
    <source>
        <dbReference type="SAM" id="Phobius"/>
    </source>
</evidence>
<feature type="transmembrane region" description="Helical" evidence="1">
    <location>
        <begin position="38"/>
        <end position="58"/>
    </location>
</feature>
<feature type="non-terminal residue" evidence="2">
    <location>
        <position position="1"/>
    </location>
</feature>
<dbReference type="AlphaFoldDB" id="A0A1B6FQ07"/>